<dbReference type="InterPro" id="IPR047137">
    <property type="entry name" value="ORF3"/>
</dbReference>
<dbReference type="GeneID" id="75184682"/>
<protein>
    <submittedName>
        <fullName evidence="3">SRPBCC family protein</fullName>
    </submittedName>
</protein>
<dbReference type="PANTHER" id="PTHR33824:SF7">
    <property type="entry name" value="POLYKETIDE CYCLASE_DEHYDRASE AND LIPID TRANSPORT SUPERFAMILY PROTEIN"/>
    <property type="match status" value="1"/>
</dbReference>
<dbReference type="InterPro" id="IPR023393">
    <property type="entry name" value="START-like_dom_sf"/>
</dbReference>
<dbReference type="RefSeq" id="WP_135567403.1">
    <property type="nucleotide sequence ID" value="NZ_BNEJ01000017.1"/>
</dbReference>
<evidence type="ECO:0000256" key="1">
    <source>
        <dbReference type="SAM" id="MobiDB-lite"/>
    </source>
</evidence>
<dbReference type="InterPro" id="IPR005031">
    <property type="entry name" value="COQ10_START"/>
</dbReference>
<organism evidence="3 4">
    <name type="scientific">Streptomyces albus</name>
    <dbReference type="NCBI Taxonomy" id="1888"/>
    <lineage>
        <taxon>Bacteria</taxon>
        <taxon>Bacillati</taxon>
        <taxon>Actinomycetota</taxon>
        <taxon>Actinomycetes</taxon>
        <taxon>Kitasatosporales</taxon>
        <taxon>Streptomycetaceae</taxon>
        <taxon>Streptomyces</taxon>
    </lineage>
</organism>
<dbReference type="AlphaFoldDB" id="A0A8H1L7R6"/>
<feature type="compositionally biased region" description="Acidic residues" evidence="1">
    <location>
        <begin position="288"/>
        <end position="419"/>
    </location>
</feature>
<dbReference type="PANTHER" id="PTHR33824">
    <property type="entry name" value="POLYKETIDE CYCLASE/DEHYDRASE AND LIPID TRANSPORT SUPERFAMILY PROTEIN"/>
    <property type="match status" value="1"/>
</dbReference>
<evidence type="ECO:0000259" key="2">
    <source>
        <dbReference type="Pfam" id="PF03364"/>
    </source>
</evidence>
<dbReference type="Pfam" id="PF03364">
    <property type="entry name" value="Polyketide_cyc"/>
    <property type="match status" value="1"/>
</dbReference>
<accession>A0A8H1L7R6</accession>
<sequence>MPDTRTRAGGGTLPGGLDTEAADRLRSVARDLAEAEAERLLTGLGRRLGKVTGKLNDVAEGNSPGPGELALGTGRRIADGKGPLRAAVETGGGRLKDKAVEGVKGLLDKAGGGREGSGDRKPVVILEHIDVGVPVKDAYDQWTRFQDFSSFARGVQDVTVADDATSDWKAKIFWSSRSWRATTTEQIPDRRIAWTSEGAKGSTKGVVTFHELADDLTRVVLVVEYYPQGFFERTGNLWRAQGRRVRLDLKHYARHLSLRGGADEGRRGEIRDGEVVVGHEEAAAGEAGADEADEASGESGTDDAPEAEAETEPEAGPEDEPGSDPEAEAEEEPGYETDDGPGDALDDEPEDEPEDVYDEDQDEAGTEDEAELADEDDPEPADDPEPEAEDEAEAEDEPEDEIAPEPEDDAEGEPEDDDAYAVAGERR</sequence>
<dbReference type="SUPFAM" id="SSF55961">
    <property type="entry name" value="Bet v1-like"/>
    <property type="match status" value="1"/>
</dbReference>
<proteinExistence type="predicted"/>
<feature type="region of interest" description="Disordered" evidence="1">
    <location>
        <begin position="280"/>
        <end position="427"/>
    </location>
</feature>
<name>A0A8H1L7R6_9ACTN</name>
<dbReference type="CDD" id="cd07817">
    <property type="entry name" value="SRPBCC_8"/>
    <property type="match status" value="1"/>
</dbReference>
<comment type="caution">
    <text evidence="3">The sequence shown here is derived from an EMBL/GenBank/DDBJ whole genome shotgun (WGS) entry which is preliminary data.</text>
</comment>
<dbReference type="Proteomes" id="UP000298111">
    <property type="component" value="Unassembled WGS sequence"/>
</dbReference>
<evidence type="ECO:0000313" key="3">
    <source>
        <dbReference type="EMBL" id="TGG78830.1"/>
    </source>
</evidence>
<feature type="domain" description="Coenzyme Q-binding protein COQ10 START" evidence="2">
    <location>
        <begin position="131"/>
        <end position="250"/>
    </location>
</feature>
<reference evidence="3 4" key="1">
    <citation type="submission" date="2018-10" db="EMBL/GenBank/DDBJ databases">
        <title>Isolation of pseudouridimycin from Streptomyces albus DSM 40763.</title>
        <authorList>
            <person name="Rosenqvist P."/>
            <person name="Metsae-Ketelae M."/>
            <person name="Virta P."/>
        </authorList>
    </citation>
    <scope>NUCLEOTIDE SEQUENCE [LARGE SCALE GENOMIC DNA]</scope>
    <source>
        <strain evidence="3 4">DSM 40763</strain>
    </source>
</reference>
<evidence type="ECO:0000313" key="4">
    <source>
        <dbReference type="Proteomes" id="UP000298111"/>
    </source>
</evidence>
<gene>
    <name evidence="3" type="ORF">D8771_24325</name>
</gene>
<dbReference type="Gene3D" id="3.30.530.20">
    <property type="match status" value="1"/>
</dbReference>
<dbReference type="EMBL" id="RCIY01000085">
    <property type="protein sequence ID" value="TGG78830.1"/>
    <property type="molecule type" value="Genomic_DNA"/>
</dbReference>